<evidence type="ECO:0008006" key="3">
    <source>
        <dbReference type="Google" id="ProtNLM"/>
    </source>
</evidence>
<proteinExistence type="predicted"/>
<sequence length="114" mass="12022">MTETTHDVDKLVSAAESVDRMSDAATSIQGNAKDINISGHEWGAVGIAFSVHYGQAAQDVNEHLDLLVKSLHGIESGIEQTARNYAGANEKILAKISALEADRPEIKPGPAGEA</sequence>
<dbReference type="RefSeq" id="WP_122196354.1">
    <property type="nucleotide sequence ID" value="NZ_JBHSKC010000011.1"/>
</dbReference>
<evidence type="ECO:0000313" key="1">
    <source>
        <dbReference type="EMBL" id="RMI41692.1"/>
    </source>
</evidence>
<organism evidence="1 2">
    <name type="scientific">Actinomadura harenae</name>
    <dbReference type="NCBI Taxonomy" id="2483351"/>
    <lineage>
        <taxon>Bacteria</taxon>
        <taxon>Bacillati</taxon>
        <taxon>Actinomycetota</taxon>
        <taxon>Actinomycetes</taxon>
        <taxon>Streptosporangiales</taxon>
        <taxon>Thermomonosporaceae</taxon>
        <taxon>Actinomadura</taxon>
    </lineage>
</organism>
<dbReference type="OrthoDB" id="3478054at2"/>
<dbReference type="Proteomes" id="UP000282674">
    <property type="component" value="Unassembled WGS sequence"/>
</dbReference>
<name>A0A3M2LWV2_9ACTN</name>
<comment type="caution">
    <text evidence="1">The sequence shown here is derived from an EMBL/GenBank/DDBJ whole genome shotgun (WGS) entry which is preliminary data.</text>
</comment>
<evidence type="ECO:0000313" key="2">
    <source>
        <dbReference type="Proteomes" id="UP000282674"/>
    </source>
</evidence>
<dbReference type="AlphaFoldDB" id="A0A3M2LWV2"/>
<dbReference type="EMBL" id="RFFG01000040">
    <property type="protein sequence ID" value="RMI41692.1"/>
    <property type="molecule type" value="Genomic_DNA"/>
</dbReference>
<keyword evidence="2" id="KW-1185">Reference proteome</keyword>
<accession>A0A3M2LWV2</accession>
<reference evidence="1 2" key="1">
    <citation type="submission" date="2018-10" db="EMBL/GenBank/DDBJ databases">
        <title>Isolation from soil.</title>
        <authorList>
            <person name="Hu J."/>
        </authorList>
    </citation>
    <scope>NUCLEOTIDE SEQUENCE [LARGE SCALE GENOMIC DNA]</scope>
    <source>
        <strain evidence="1 2">NEAU-Ht49</strain>
    </source>
</reference>
<gene>
    <name evidence="1" type="ORF">EBO15_22235</name>
</gene>
<protein>
    <recommendedName>
        <fullName evidence="3">WXG100 family type VII secretion target</fullName>
    </recommendedName>
</protein>